<accession>A0A6L9XWN1</accession>
<keyword evidence="3" id="KW-1185">Reference proteome</keyword>
<dbReference type="EMBL" id="JAAGWY010000002">
    <property type="protein sequence ID" value="NEN05829.1"/>
    <property type="molecule type" value="Genomic_DNA"/>
</dbReference>
<dbReference type="RefSeq" id="WP_163289172.1">
    <property type="nucleotide sequence ID" value="NZ_JAAGWY010000002.1"/>
</dbReference>
<keyword evidence="1" id="KW-0812">Transmembrane</keyword>
<name>A0A6L9XWN1_9MICO</name>
<keyword evidence="1" id="KW-0472">Membrane</keyword>
<sequence length="160" mass="17792">MNRWYPFRITTWWGKLLYVFGFWLVFSSLIGGALLNWTGIDDPGYQIYSLITVLGAYLIGARIFRGRGENPALPRPWWQMTARPKLSRRLGIVFVVLTALSVIMLVVDLLRVGPGPFAPVNDAFSVIVSGILAYLYLNSAARLKEAVWHVAPPIVAGDAG</sequence>
<evidence type="ECO:0000313" key="3">
    <source>
        <dbReference type="Proteomes" id="UP000474967"/>
    </source>
</evidence>
<evidence type="ECO:0000256" key="1">
    <source>
        <dbReference type="SAM" id="Phobius"/>
    </source>
</evidence>
<gene>
    <name evidence="2" type="ORF">G3T36_08080</name>
</gene>
<comment type="caution">
    <text evidence="2">The sequence shown here is derived from an EMBL/GenBank/DDBJ whole genome shotgun (WGS) entry which is preliminary data.</text>
</comment>
<feature type="transmembrane region" description="Helical" evidence="1">
    <location>
        <begin position="86"/>
        <end position="107"/>
    </location>
</feature>
<protein>
    <submittedName>
        <fullName evidence="2">Uncharacterized protein</fullName>
    </submittedName>
</protein>
<reference evidence="2 3" key="1">
    <citation type="journal article" date="2014" name="J. Microbiol.">
        <title>Diaminobutyricibacter tongyongensis gen. nov., sp. nov. and Homoserinibacter gongjuensis gen. nov., sp. nov. belong to the family Microbacteriaceae.</title>
        <authorList>
            <person name="Kim S.J."/>
            <person name="Ahn J.H."/>
            <person name="Weon H.Y."/>
            <person name="Hamada M."/>
            <person name="Suzuki K."/>
            <person name="Kwon S.W."/>
        </authorList>
    </citation>
    <scope>NUCLEOTIDE SEQUENCE [LARGE SCALE GENOMIC DNA]</scope>
    <source>
        <strain evidence="2 3">NBRC 108724</strain>
    </source>
</reference>
<organism evidence="2 3">
    <name type="scientific">Leifsonia tongyongensis</name>
    <dbReference type="NCBI Taxonomy" id="1268043"/>
    <lineage>
        <taxon>Bacteria</taxon>
        <taxon>Bacillati</taxon>
        <taxon>Actinomycetota</taxon>
        <taxon>Actinomycetes</taxon>
        <taxon>Micrococcales</taxon>
        <taxon>Microbacteriaceae</taxon>
        <taxon>Leifsonia</taxon>
    </lineage>
</organism>
<dbReference type="AlphaFoldDB" id="A0A6L9XWN1"/>
<feature type="transmembrane region" description="Helical" evidence="1">
    <location>
        <begin position="12"/>
        <end position="35"/>
    </location>
</feature>
<feature type="transmembrane region" description="Helical" evidence="1">
    <location>
        <begin position="119"/>
        <end position="137"/>
    </location>
</feature>
<feature type="transmembrane region" description="Helical" evidence="1">
    <location>
        <begin position="47"/>
        <end position="65"/>
    </location>
</feature>
<evidence type="ECO:0000313" key="2">
    <source>
        <dbReference type="EMBL" id="NEN05829.1"/>
    </source>
</evidence>
<dbReference type="Proteomes" id="UP000474967">
    <property type="component" value="Unassembled WGS sequence"/>
</dbReference>
<keyword evidence="1" id="KW-1133">Transmembrane helix</keyword>
<proteinExistence type="predicted"/>